<accession>A0A356LIQ7</accession>
<organism evidence="2 3">
    <name type="scientific">Advenella kashmirensis</name>
    <dbReference type="NCBI Taxonomy" id="310575"/>
    <lineage>
        <taxon>Bacteria</taxon>
        <taxon>Pseudomonadati</taxon>
        <taxon>Pseudomonadota</taxon>
        <taxon>Betaproteobacteria</taxon>
        <taxon>Burkholderiales</taxon>
        <taxon>Alcaligenaceae</taxon>
    </lineage>
</organism>
<reference evidence="2 3" key="1">
    <citation type="journal article" date="2018" name="Nat. Biotechnol.">
        <title>A standardized bacterial taxonomy based on genome phylogeny substantially revises the tree of life.</title>
        <authorList>
            <person name="Parks D.H."/>
            <person name="Chuvochina M."/>
            <person name="Waite D.W."/>
            <person name="Rinke C."/>
            <person name="Skarshewski A."/>
            <person name="Chaumeil P.A."/>
            <person name="Hugenholtz P."/>
        </authorList>
    </citation>
    <scope>NUCLEOTIDE SEQUENCE [LARGE SCALE GENOMIC DNA]</scope>
    <source>
        <strain evidence="2">UBA10707</strain>
    </source>
</reference>
<keyword evidence="1" id="KW-0812">Transmembrane</keyword>
<evidence type="ECO:0000313" key="3">
    <source>
        <dbReference type="Proteomes" id="UP000264036"/>
    </source>
</evidence>
<gene>
    <name evidence="2" type="primary">ccoS</name>
    <name evidence="2" type="ORF">DD666_13660</name>
</gene>
<proteinExistence type="predicted"/>
<keyword evidence="1" id="KW-0472">Membrane</keyword>
<comment type="caution">
    <text evidence="2">The sequence shown here is derived from an EMBL/GenBank/DDBJ whole genome shotgun (WGS) entry which is preliminary data.</text>
</comment>
<name>A0A356LIQ7_9BURK</name>
<feature type="transmembrane region" description="Helical" evidence="1">
    <location>
        <begin position="6"/>
        <end position="26"/>
    </location>
</feature>
<dbReference type="Pfam" id="PF03597">
    <property type="entry name" value="FixS"/>
    <property type="match status" value="1"/>
</dbReference>
<evidence type="ECO:0000256" key="1">
    <source>
        <dbReference type="SAM" id="Phobius"/>
    </source>
</evidence>
<dbReference type="Proteomes" id="UP000264036">
    <property type="component" value="Unassembled WGS sequence"/>
</dbReference>
<sequence length="73" mass="8070">MDVFFLLVFLAFLFVMSIGGVLYWAVMSGQFEDSDENASVILQDEDAAIALPDSEWGREATHVPSAKSSLPMR</sequence>
<keyword evidence="1" id="KW-1133">Transmembrane helix</keyword>
<dbReference type="AlphaFoldDB" id="A0A356LIQ7"/>
<dbReference type="InterPro" id="IPR004714">
    <property type="entry name" value="Cyt_oxidase_maturation_cbb3"/>
</dbReference>
<dbReference type="EMBL" id="DOEK01000029">
    <property type="protein sequence ID" value="HBP30451.1"/>
    <property type="molecule type" value="Genomic_DNA"/>
</dbReference>
<evidence type="ECO:0000313" key="2">
    <source>
        <dbReference type="EMBL" id="HBP30451.1"/>
    </source>
</evidence>
<protein>
    <submittedName>
        <fullName evidence="2">Cbb3-type cytochrome oxidase assembly protein CcoS</fullName>
    </submittedName>
</protein>
<dbReference type="NCBIfam" id="TIGR00847">
    <property type="entry name" value="ccoS"/>
    <property type="match status" value="1"/>
</dbReference>